<sequence>MTATVRQDENAALQAMAETLAEPALASRANGRVLFLRAQAGALDTWPGARHWTCVQSFRPWAQPLLDAGRSVHGEIGDIGDERFDLTLVLPPKQRDEARAWLAHAVAHTKSDGVIVAAMPNQGGARSGERDLQRLTDFIEHRSRSKCRVFWSDLEHARIDAEVLSSWLALDAAQPILDGRFVSRPGLFAWDRIDVASALLAEHLPSTLRGHVADLGAGYGYLSVELLQRAPGITALDLYEAEARALEPARRNMEQMMHALGRTMPVHVHWHDVARGLPARYDVIVSNPPFHQGRADRPELGQAFIRAAAEALRPQGVLWMVANRHLPYEAVLGEAFASVRTVVERDGFKVIEAVRA</sequence>
<dbReference type="HOGENOM" id="CLU_049581_1_0_6"/>
<dbReference type="AlphaFoldDB" id="A0A099CWV0"/>
<proteinExistence type="predicted"/>
<keyword evidence="3 7" id="KW-0489">Methyltransferase</keyword>
<dbReference type="CDD" id="cd02440">
    <property type="entry name" value="AdoMet_MTases"/>
    <property type="match status" value="1"/>
</dbReference>
<dbReference type="EC" id="2.1.1.172" evidence="8"/>
<comment type="caution">
    <text evidence="7">The sequence shown here is derived from an EMBL/GenBank/DDBJ whole genome shotgun (WGS) entry which is preliminary data.</text>
</comment>
<keyword evidence="4 7" id="KW-0808">Transferase</keyword>
<evidence type="ECO:0000313" key="8">
    <source>
        <dbReference type="EMBL" id="MBB6183313.1"/>
    </source>
</evidence>
<gene>
    <name evidence="8" type="ORF">HNQ86_000658</name>
    <name evidence="7" type="ORF">LF63_0107785</name>
</gene>
<evidence type="ECO:0000256" key="2">
    <source>
        <dbReference type="ARBA" id="ARBA00022552"/>
    </source>
</evidence>
<dbReference type="PANTHER" id="PTHR47816:SF4">
    <property type="entry name" value="RIBOSOMAL RNA SMALL SUBUNIT METHYLTRANSFERASE C"/>
    <property type="match status" value="1"/>
</dbReference>
<reference evidence="8 10" key="2">
    <citation type="submission" date="2020-08" db="EMBL/GenBank/DDBJ databases">
        <title>Genomic Encyclopedia of Type Strains, Phase IV (KMG-IV): sequencing the most valuable type-strain genomes for metagenomic binning, comparative biology and taxonomic classification.</title>
        <authorList>
            <person name="Goeker M."/>
        </authorList>
    </citation>
    <scope>NUCLEOTIDE SEQUENCE [LARGE SCALE GENOMIC DNA]</scope>
    <source>
        <strain evidence="8 10">DSM 107085</strain>
    </source>
</reference>
<evidence type="ECO:0000256" key="1">
    <source>
        <dbReference type="ARBA" id="ARBA00022490"/>
    </source>
</evidence>
<keyword evidence="1" id="KW-0963">Cytoplasm</keyword>
<dbReference type="Gene3D" id="3.40.50.150">
    <property type="entry name" value="Vaccinia Virus protein VP39"/>
    <property type="match status" value="2"/>
</dbReference>
<dbReference type="InterPro" id="IPR046977">
    <property type="entry name" value="RsmC/RlmG"/>
</dbReference>
<dbReference type="SUPFAM" id="SSF53335">
    <property type="entry name" value="S-adenosyl-L-methionine-dependent methyltransferases"/>
    <property type="match status" value="1"/>
</dbReference>
<keyword evidence="9" id="KW-1185">Reference proteome</keyword>
<dbReference type="InterPro" id="IPR029063">
    <property type="entry name" value="SAM-dependent_MTases_sf"/>
</dbReference>
<protein>
    <submittedName>
        <fullName evidence="8">16S rRNA (Guanine1207-N2)-methyltransferase</fullName>
        <ecNumber evidence="8">2.1.1.172</ecNumber>
    </submittedName>
    <submittedName>
        <fullName evidence="7">16S rRNA methyltransferase</fullName>
    </submittedName>
</protein>
<dbReference type="GO" id="GO:0003676">
    <property type="term" value="F:nucleic acid binding"/>
    <property type="evidence" value="ECO:0007669"/>
    <property type="project" value="InterPro"/>
</dbReference>
<feature type="domain" description="Methyltransferase small" evidence="6">
    <location>
        <begin position="180"/>
        <end position="351"/>
    </location>
</feature>
<dbReference type="PANTHER" id="PTHR47816">
    <property type="entry name" value="RIBOSOMAL RNA SMALL SUBUNIT METHYLTRANSFERASE C"/>
    <property type="match status" value="1"/>
</dbReference>
<dbReference type="GO" id="GO:0052914">
    <property type="term" value="F:16S rRNA (guanine(1207)-N(2))-methyltransferase activity"/>
    <property type="evidence" value="ECO:0007669"/>
    <property type="project" value="UniProtKB-EC"/>
</dbReference>
<evidence type="ECO:0000313" key="9">
    <source>
        <dbReference type="Proteomes" id="UP000029708"/>
    </source>
</evidence>
<reference evidence="7 9" key="1">
    <citation type="submission" date="2014-09" db="EMBL/GenBank/DDBJ databases">
        <title>Xanthomonadaceae 3.5X direct submission.</title>
        <authorList>
            <person name="Fang T."/>
            <person name="Wang H."/>
        </authorList>
    </citation>
    <scope>NUCLEOTIDE SEQUENCE [LARGE SCALE GENOMIC DNA]</scope>
    <source>
        <strain evidence="7 9">3.5X</strain>
    </source>
</reference>
<evidence type="ECO:0000256" key="5">
    <source>
        <dbReference type="ARBA" id="ARBA00022691"/>
    </source>
</evidence>
<dbReference type="InterPro" id="IPR007848">
    <property type="entry name" value="Small_mtfrase_dom"/>
</dbReference>
<dbReference type="PROSITE" id="PS00092">
    <property type="entry name" value="N6_MTASE"/>
    <property type="match status" value="1"/>
</dbReference>
<dbReference type="Proteomes" id="UP000029708">
    <property type="component" value="Unassembled WGS sequence"/>
</dbReference>
<dbReference type="EMBL" id="JROI01000010">
    <property type="protein sequence ID" value="KGI78224.1"/>
    <property type="molecule type" value="Genomic_DNA"/>
</dbReference>
<evidence type="ECO:0000256" key="4">
    <source>
        <dbReference type="ARBA" id="ARBA00022679"/>
    </source>
</evidence>
<evidence type="ECO:0000256" key="3">
    <source>
        <dbReference type="ARBA" id="ARBA00022603"/>
    </source>
</evidence>
<evidence type="ECO:0000313" key="7">
    <source>
        <dbReference type="EMBL" id="KGI78224.1"/>
    </source>
</evidence>
<dbReference type="EMBL" id="JACHET010000001">
    <property type="protein sequence ID" value="MBB6183313.1"/>
    <property type="molecule type" value="Genomic_DNA"/>
</dbReference>
<evidence type="ECO:0000259" key="6">
    <source>
        <dbReference type="Pfam" id="PF05175"/>
    </source>
</evidence>
<organism evidence="7 9">
    <name type="scientific">Oleiagrimonas soli</name>
    <dbReference type="NCBI Taxonomy" id="1543381"/>
    <lineage>
        <taxon>Bacteria</taxon>
        <taxon>Pseudomonadati</taxon>
        <taxon>Pseudomonadota</taxon>
        <taxon>Gammaproteobacteria</taxon>
        <taxon>Lysobacterales</taxon>
        <taxon>Rhodanobacteraceae</taxon>
        <taxon>Oleiagrimonas</taxon>
    </lineage>
</organism>
<name>A0A099CWV0_9GAMM</name>
<dbReference type="RefSeq" id="WP_043100829.1">
    <property type="nucleotide sequence ID" value="NZ_JACHET010000001.1"/>
</dbReference>
<accession>A0A099CWV0</accession>
<keyword evidence="2" id="KW-0698">rRNA processing</keyword>
<keyword evidence="5" id="KW-0949">S-adenosyl-L-methionine</keyword>
<dbReference type="Proteomes" id="UP000560000">
    <property type="component" value="Unassembled WGS sequence"/>
</dbReference>
<evidence type="ECO:0000313" key="10">
    <source>
        <dbReference type="Proteomes" id="UP000560000"/>
    </source>
</evidence>
<dbReference type="STRING" id="1543381.LF63_0107785"/>
<dbReference type="InterPro" id="IPR002052">
    <property type="entry name" value="DNA_methylase_N6_adenine_CS"/>
</dbReference>
<dbReference type="Pfam" id="PF05175">
    <property type="entry name" value="MTS"/>
    <property type="match status" value="1"/>
</dbReference>